<dbReference type="EMBL" id="CP045798">
    <property type="protein sequence ID" value="QNB45618.1"/>
    <property type="molecule type" value="Genomic_DNA"/>
</dbReference>
<dbReference type="AlphaFoldDB" id="A0A7G6E0L4"/>
<dbReference type="OrthoDB" id="1938377at2"/>
<dbReference type="RefSeq" id="WP_081907987.1">
    <property type="nucleotide sequence ID" value="NZ_CP045798.1"/>
</dbReference>
<evidence type="ECO:0000313" key="1">
    <source>
        <dbReference type="EMBL" id="QNB45618.1"/>
    </source>
</evidence>
<sequence length="62" mass="7156">MPAKLCQLNETKVCNSCDECLYCDLDTNKICNNCCECLDEKDYRAIKIIGIITNEDEAKKYR</sequence>
<proteinExistence type="predicted"/>
<dbReference type="Proteomes" id="UP000515847">
    <property type="component" value="Chromosome"/>
</dbReference>
<organism evidence="1 2">
    <name type="scientific">Thermanaerosceptrum fracticalcis</name>
    <dbReference type="NCBI Taxonomy" id="1712410"/>
    <lineage>
        <taxon>Bacteria</taxon>
        <taxon>Bacillati</taxon>
        <taxon>Bacillota</taxon>
        <taxon>Clostridia</taxon>
        <taxon>Eubacteriales</taxon>
        <taxon>Peptococcaceae</taxon>
        <taxon>Thermanaerosceptrum</taxon>
    </lineage>
</organism>
<keyword evidence="2" id="KW-1185">Reference proteome</keyword>
<protein>
    <submittedName>
        <fullName evidence="1">Uncharacterized protein</fullName>
    </submittedName>
</protein>
<dbReference type="KEGG" id="tfr:BR63_04370"/>
<gene>
    <name evidence="1" type="ORF">BR63_04370</name>
</gene>
<accession>A0A7G6E0L4</accession>
<name>A0A7G6E0L4_THEFR</name>
<reference evidence="1 2" key="1">
    <citation type="journal article" date="2019" name="Front. Microbiol.">
        <title>Thermoanaerosceptrum fracticalcis gen. nov. sp. nov., a Novel Fumarate-Fermenting Microorganism From a Deep Fractured Carbonate Aquifer of the US Great Basin.</title>
        <authorList>
            <person name="Hamilton-Brehm S.D."/>
            <person name="Stewart L.E."/>
            <person name="Zavarin M."/>
            <person name="Caldwell M."/>
            <person name="Lawson P.A."/>
            <person name="Onstott T.C."/>
            <person name="Grzymski J."/>
            <person name="Neveux I."/>
            <person name="Lollar B.S."/>
            <person name="Russell C.E."/>
            <person name="Moser D.P."/>
        </authorList>
    </citation>
    <scope>NUCLEOTIDE SEQUENCE [LARGE SCALE GENOMIC DNA]</scope>
    <source>
        <strain evidence="1 2">DRI-13</strain>
    </source>
</reference>
<evidence type="ECO:0000313" key="2">
    <source>
        <dbReference type="Proteomes" id="UP000515847"/>
    </source>
</evidence>